<evidence type="ECO:0000313" key="2">
    <source>
        <dbReference type="EMBL" id="MFC5528696.1"/>
    </source>
</evidence>
<organism evidence="2 3">
    <name type="scientific">Cohnella yongneupensis</name>
    <dbReference type="NCBI Taxonomy" id="425006"/>
    <lineage>
        <taxon>Bacteria</taxon>
        <taxon>Bacillati</taxon>
        <taxon>Bacillota</taxon>
        <taxon>Bacilli</taxon>
        <taxon>Bacillales</taxon>
        <taxon>Paenibacillaceae</taxon>
        <taxon>Cohnella</taxon>
    </lineage>
</organism>
<reference evidence="3" key="1">
    <citation type="journal article" date="2019" name="Int. J. Syst. Evol. Microbiol.">
        <title>The Global Catalogue of Microorganisms (GCM) 10K type strain sequencing project: providing services to taxonomists for standard genome sequencing and annotation.</title>
        <authorList>
            <consortium name="The Broad Institute Genomics Platform"/>
            <consortium name="The Broad Institute Genome Sequencing Center for Infectious Disease"/>
            <person name="Wu L."/>
            <person name="Ma J."/>
        </authorList>
    </citation>
    <scope>NUCLEOTIDE SEQUENCE [LARGE SCALE GENOMIC DNA]</scope>
    <source>
        <strain evidence="3">CGMCC 1.18578</strain>
    </source>
</reference>
<evidence type="ECO:0000313" key="3">
    <source>
        <dbReference type="Proteomes" id="UP001596108"/>
    </source>
</evidence>
<dbReference type="EMBL" id="JBHSNC010000012">
    <property type="protein sequence ID" value="MFC5528696.1"/>
    <property type="molecule type" value="Genomic_DNA"/>
</dbReference>
<accession>A0ABW0QUN7</accession>
<evidence type="ECO:0000256" key="1">
    <source>
        <dbReference type="SAM" id="Phobius"/>
    </source>
</evidence>
<name>A0ABW0QUN7_9BACL</name>
<evidence type="ECO:0008006" key="4">
    <source>
        <dbReference type="Google" id="ProtNLM"/>
    </source>
</evidence>
<feature type="transmembrane region" description="Helical" evidence="1">
    <location>
        <begin position="6"/>
        <end position="24"/>
    </location>
</feature>
<comment type="caution">
    <text evidence="2">The sequence shown here is derived from an EMBL/GenBank/DDBJ whole genome shotgun (WGS) entry which is preliminary data.</text>
</comment>
<keyword evidence="3" id="KW-1185">Reference proteome</keyword>
<proteinExistence type="predicted"/>
<keyword evidence="1" id="KW-0812">Transmembrane</keyword>
<sequence length="164" mass="18843">MGNRIISIVLSILLFSFVFCYIFIRGSDELEIQRLVQSNTQSEQSIILLLENHGLRDIELINVSINKSAKPDHIEISLINSLTAIRSASFDDAQSVTSEIKTVKLKPRAKTKEKVDNEKDISSSNYYLRIESEEKIKSIYIKYKYIGMFFIKEINLKSLKTFEG</sequence>
<dbReference type="RefSeq" id="WP_378110557.1">
    <property type="nucleotide sequence ID" value="NZ_JBHSNC010000012.1"/>
</dbReference>
<dbReference type="Proteomes" id="UP001596108">
    <property type="component" value="Unassembled WGS sequence"/>
</dbReference>
<keyword evidence="1" id="KW-1133">Transmembrane helix</keyword>
<protein>
    <recommendedName>
        <fullName evidence="4">Lipoprotein</fullName>
    </recommendedName>
</protein>
<gene>
    <name evidence="2" type="ORF">ACFPQ4_04410</name>
</gene>
<keyword evidence="1" id="KW-0472">Membrane</keyword>